<evidence type="ECO:0000313" key="2">
    <source>
        <dbReference type="EMBL" id="MFC4769251.1"/>
    </source>
</evidence>
<sequence length="180" mass="20436">MFFTDSSSKENGAAAITDEMRLTLAYGLHYRFKDIPYEFEEFAAGVMENCLGGNATTTQRSGDFGVDILHDRGRHGLYLGQVKCKAPGENVDYEPISIIHSQIMKQRAKGGYVITTSNFTTGAQQYANEIKRENQIEIHLINGYELVRYWLGEKENWFASENTGGLFTWLLKEVTGWPKY</sequence>
<organism evidence="2 3">
    <name type="scientific">Effusibacillus consociatus</name>
    <dbReference type="NCBI Taxonomy" id="1117041"/>
    <lineage>
        <taxon>Bacteria</taxon>
        <taxon>Bacillati</taxon>
        <taxon>Bacillota</taxon>
        <taxon>Bacilli</taxon>
        <taxon>Bacillales</taxon>
        <taxon>Alicyclobacillaceae</taxon>
        <taxon>Effusibacillus</taxon>
    </lineage>
</organism>
<feature type="domain" description="Restriction endonuclease type IV Mrr" evidence="1">
    <location>
        <begin position="36"/>
        <end position="148"/>
    </location>
</feature>
<dbReference type="InterPro" id="IPR011335">
    <property type="entry name" value="Restrct_endonuc-II-like"/>
</dbReference>
<gene>
    <name evidence="2" type="ORF">ACFO8Q_18130</name>
</gene>
<keyword evidence="2" id="KW-0378">Hydrolase</keyword>
<reference evidence="3" key="1">
    <citation type="journal article" date="2019" name="Int. J. Syst. Evol. Microbiol.">
        <title>The Global Catalogue of Microorganisms (GCM) 10K type strain sequencing project: providing services to taxonomists for standard genome sequencing and annotation.</title>
        <authorList>
            <consortium name="The Broad Institute Genomics Platform"/>
            <consortium name="The Broad Institute Genome Sequencing Center for Infectious Disease"/>
            <person name="Wu L."/>
            <person name="Ma J."/>
        </authorList>
    </citation>
    <scope>NUCLEOTIDE SEQUENCE [LARGE SCALE GENOMIC DNA]</scope>
    <source>
        <strain evidence="3">WYCCWR 12678</strain>
    </source>
</reference>
<dbReference type="InterPro" id="IPR052906">
    <property type="entry name" value="Type_IV_Methyl-Rstrct_Enzyme"/>
</dbReference>
<protein>
    <submittedName>
        <fullName evidence="2">Restriction endonuclease</fullName>
    </submittedName>
</protein>
<evidence type="ECO:0000313" key="3">
    <source>
        <dbReference type="Proteomes" id="UP001596002"/>
    </source>
</evidence>
<evidence type="ECO:0000259" key="1">
    <source>
        <dbReference type="Pfam" id="PF04471"/>
    </source>
</evidence>
<dbReference type="Gene3D" id="3.40.1350.10">
    <property type="match status" value="1"/>
</dbReference>
<keyword evidence="3" id="KW-1185">Reference proteome</keyword>
<dbReference type="InterPro" id="IPR007560">
    <property type="entry name" value="Restrct_endonuc_IV_Mrr"/>
</dbReference>
<accession>A0ABV9Q550</accession>
<name>A0ABV9Q550_9BACL</name>
<dbReference type="PANTHER" id="PTHR30015:SF7">
    <property type="entry name" value="TYPE IV METHYL-DIRECTED RESTRICTION ENZYME ECOKMRR"/>
    <property type="match status" value="1"/>
</dbReference>
<proteinExistence type="predicted"/>
<dbReference type="GO" id="GO:0004519">
    <property type="term" value="F:endonuclease activity"/>
    <property type="evidence" value="ECO:0007669"/>
    <property type="project" value="UniProtKB-KW"/>
</dbReference>
<comment type="caution">
    <text evidence="2">The sequence shown here is derived from an EMBL/GenBank/DDBJ whole genome shotgun (WGS) entry which is preliminary data.</text>
</comment>
<dbReference type="SUPFAM" id="SSF52980">
    <property type="entry name" value="Restriction endonuclease-like"/>
    <property type="match status" value="1"/>
</dbReference>
<dbReference type="EMBL" id="JBHSHC010000120">
    <property type="protein sequence ID" value="MFC4769251.1"/>
    <property type="molecule type" value="Genomic_DNA"/>
</dbReference>
<keyword evidence="2" id="KW-0255">Endonuclease</keyword>
<dbReference type="RefSeq" id="WP_380027556.1">
    <property type="nucleotide sequence ID" value="NZ_JBHSHC010000120.1"/>
</dbReference>
<dbReference type="PANTHER" id="PTHR30015">
    <property type="entry name" value="MRR RESTRICTION SYSTEM PROTEIN"/>
    <property type="match status" value="1"/>
</dbReference>
<dbReference type="Pfam" id="PF04471">
    <property type="entry name" value="Mrr_cat"/>
    <property type="match status" value="1"/>
</dbReference>
<keyword evidence="2" id="KW-0540">Nuclease</keyword>
<dbReference type="InterPro" id="IPR011856">
    <property type="entry name" value="tRNA_endonuc-like_dom_sf"/>
</dbReference>
<dbReference type="Proteomes" id="UP001596002">
    <property type="component" value="Unassembled WGS sequence"/>
</dbReference>